<accession>A0ABR2QLN4</accession>
<name>A0ABR2QLN4_9ROSI</name>
<sequence>MVMVSSTDNALLPSKLRGHDQEIMKVSSTDNALLPSKLRGHDQEIVKVSSFDTASLQKELLVEILLLVEVILAFSLKH</sequence>
<comment type="caution">
    <text evidence="1">The sequence shown here is derived from an EMBL/GenBank/DDBJ whole genome shotgun (WGS) entry which is preliminary data.</text>
</comment>
<dbReference type="EMBL" id="JBBPBN010000036">
    <property type="protein sequence ID" value="KAK9001593.1"/>
    <property type="molecule type" value="Genomic_DNA"/>
</dbReference>
<protein>
    <submittedName>
        <fullName evidence="1">Uncharacterized protein</fullName>
    </submittedName>
</protein>
<organism evidence="1 2">
    <name type="scientific">Hibiscus sabdariffa</name>
    <name type="common">roselle</name>
    <dbReference type="NCBI Taxonomy" id="183260"/>
    <lineage>
        <taxon>Eukaryota</taxon>
        <taxon>Viridiplantae</taxon>
        <taxon>Streptophyta</taxon>
        <taxon>Embryophyta</taxon>
        <taxon>Tracheophyta</taxon>
        <taxon>Spermatophyta</taxon>
        <taxon>Magnoliopsida</taxon>
        <taxon>eudicotyledons</taxon>
        <taxon>Gunneridae</taxon>
        <taxon>Pentapetalae</taxon>
        <taxon>rosids</taxon>
        <taxon>malvids</taxon>
        <taxon>Malvales</taxon>
        <taxon>Malvaceae</taxon>
        <taxon>Malvoideae</taxon>
        <taxon>Hibiscus</taxon>
    </lineage>
</organism>
<dbReference type="Proteomes" id="UP001396334">
    <property type="component" value="Unassembled WGS sequence"/>
</dbReference>
<reference evidence="1 2" key="1">
    <citation type="journal article" date="2024" name="G3 (Bethesda)">
        <title>Genome assembly of Hibiscus sabdariffa L. provides insights into metabolisms of medicinal natural products.</title>
        <authorList>
            <person name="Kim T."/>
        </authorList>
    </citation>
    <scope>NUCLEOTIDE SEQUENCE [LARGE SCALE GENOMIC DNA]</scope>
    <source>
        <strain evidence="1">TK-2024</strain>
        <tissue evidence="1">Old leaves</tissue>
    </source>
</reference>
<gene>
    <name evidence="1" type="ORF">V6N11_083373</name>
</gene>
<proteinExistence type="predicted"/>
<evidence type="ECO:0000313" key="2">
    <source>
        <dbReference type="Proteomes" id="UP001396334"/>
    </source>
</evidence>
<keyword evidence="2" id="KW-1185">Reference proteome</keyword>
<evidence type="ECO:0000313" key="1">
    <source>
        <dbReference type="EMBL" id="KAK9001593.1"/>
    </source>
</evidence>